<dbReference type="InterPro" id="IPR028081">
    <property type="entry name" value="Leu-bd"/>
</dbReference>
<dbReference type="SUPFAM" id="SSF53822">
    <property type="entry name" value="Periplasmic binding protein-like I"/>
    <property type="match status" value="1"/>
</dbReference>
<organism evidence="4 5">
    <name type="scientific">Thermodesulforhabdus norvegica</name>
    <dbReference type="NCBI Taxonomy" id="39841"/>
    <lineage>
        <taxon>Bacteria</taxon>
        <taxon>Pseudomonadati</taxon>
        <taxon>Thermodesulfobacteriota</taxon>
        <taxon>Syntrophobacteria</taxon>
        <taxon>Syntrophobacterales</taxon>
        <taxon>Thermodesulforhabdaceae</taxon>
        <taxon>Thermodesulforhabdus</taxon>
    </lineage>
</organism>
<comment type="similarity">
    <text evidence="1">Belongs to the leucine-binding protein family.</text>
</comment>
<evidence type="ECO:0000313" key="5">
    <source>
        <dbReference type="Proteomes" id="UP000199611"/>
    </source>
</evidence>
<sequence length="395" mass="43441">MKLLKQVFLTGLFTLLTVGICFSQVYRIGSINPLTGKLSTHGIEIDQGIQVAVEEFNRDEKVNSLGLRVELFRRDDRSNPDVAINQAEQLISVEKVVALVGGYVDSLVGPISTVASKRGIPYVASASLQSNVVEGRGIFFSRISCMDGLIIPVRDFLISEIKPSRVAIIYAATPGATEFSEKLKKELEKAGISVPIFEKVRPGSPDFSPVILKCRQKKVDFIVAAVFFADHLVFVRQLQNFSGPVKGYLGPWGVAYPSFIKEMGSSSNGLFGLSAWAPDFTYPGTEEMSDRFVRLYTEMFKTTPTTTAMHGYASAKVVLTALEKLVSSGEKVTGETLARAIRGIDITLPIGPVAFDEKGNPLRYRQMVVQIQNEKMIVVYPHDRATGKIIYPVAY</sequence>
<gene>
    <name evidence="4" type="ORF">SAMN05660836_01928</name>
</gene>
<dbReference type="PANTHER" id="PTHR30483">
    <property type="entry name" value="LEUCINE-SPECIFIC-BINDING PROTEIN"/>
    <property type="match status" value="1"/>
</dbReference>
<dbReference type="OrthoDB" id="9783240at2"/>
<feature type="domain" description="Leucine-binding protein" evidence="3">
    <location>
        <begin position="26"/>
        <end position="372"/>
    </location>
</feature>
<dbReference type="Proteomes" id="UP000199611">
    <property type="component" value="Unassembled WGS sequence"/>
</dbReference>
<evidence type="ECO:0000256" key="2">
    <source>
        <dbReference type="ARBA" id="ARBA00022729"/>
    </source>
</evidence>
<dbReference type="STRING" id="39841.SAMN05660836_01928"/>
<dbReference type="AlphaFoldDB" id="A0A1I4UQ85"/>
<dbReference type="InterPro" id="IPR028082">
    <property type="entry name" value="Peripla_BP_I"/>
</dbReference>
<reference evidence="4 5" key="1">
    <citation type="submission" date="2016-10" db="EMBL/GenBank/DDBJ databases">
        <authorList>
            <person name="de Groot N.N."/>
        </authorList>
    </citation>
    <scope>NUCLEOTIDE SEQUENCE [LARGE SCALE GENOMIC DNA]</scope>
    <source>
        <strain evidence="4 5">DSM 9990</strain>
    </source>
</reference>
<evidence type="ECO:0000313" key="4">
    <source>
        <dbReference type="EMBL" id="SFM91132.1"/>
    </source>
</evidence>
<evidence type="ECO:0000259" key="3">
    <source>
        <dbReference type="Pfam" id="PF13458"/>
    </source>
</evidence>
<keyword evidence="5" id="KW-1185">Reference proteome</keyword>
<dbReference type="EMBL" id="FOUU01000006">
    <property type="protein sequence ID" value="SFM91132.1"/>
    <property type="molecule type" value="Genomic_DNA"/>
</dbReference>
<accession>A0A1I4UQ85</accession>
<proteinExistence type="inferred from homology"/>
<dbReference type="Pfam" id="PF13458">
    <property type="entry name" value="Peripla_BP_6"/>
    <property type="match status" value="1"/>
</dbReference>
<dbReference type="PANTHER" id="PTHR30483:SF6">
    <property type="entry name" value="PERIPLASMIC BINDING PROTEIN OF ABC TRANSPORTER FOR NATURAL AMINO ACIDS"/>
    <property type="match status" value="1"/>
</dbReference>
<protein>
    <submittedName>
        <fullName evidence="4">Branched-chain amino acid transport system substrate-binding protein</fullName>
    </submittedName>
</protein>
<dbReference type="RefSeq" id="WP_093395349.1">
    <property type="nucleotide sequence ID" value="NZ_FOUU01000006.1"/>
</dbReference>
<keyword evidence="2" id="KW-0732">Signal</keyword>
<dbReference type="Gene3D" id="3.40.50.2300">
    <property type="match status" value="2"/>
</dbReference>
<dbReference type="InterPro" id="IPR051010">
    <property type="entry name" value="BCAA_transport"/>
</dbReference>
<evidence type="ECO:0000256" key="1">
    <source>
        <dbReference type="ARBA" id="ARBA00010062"/>
    </source>
</evidence>
<name>A0A1I4UQ85_9BACT</name>